<evidence type="ECO:0000313" key="11">
    <source>
        <dbReference type="Proteomes" id="UP000429523"/>
    </source>
</evidence>
<evidence type="ECO:0000313" key="12">
    <source>
        <dbReference type="Proteomes" id="UP000433483"/>
    </source>
</evidence>
<evidence type="ECO:0000313" key="18">
    <source>
        <dbReference type="Proteomes" id="UP000476176"/>
    </source>
</evidence>
<dbReference type="Proteomes" id="UP000488956">
    <property type="component" value="Unassembled WGS sequence"/>
</dbReference>
<protein>
    <submittedName>
        <fullName evidence="7">Uncharacterized protein</fullName>
    </submittedName>
</protein>
<evidence type="ECO:0000313" key="5">
    <source>
        <dbReference type="EMBL" id="KAE9107041.1"/>
    </source>
</evidence>
<dbReference type="Proteomes" id="UP000486351">
    <property type="component" value="Unassembled WGS sequence"/>
</dbReference>
<dbReference type="Proteomes" id="UP000437068">
    <property type="component" value="Unassembled WGS sequence"/>
</dbReference>
<evidence type="ECO:0000313" key="9">
    <source>
        <dbReference type="EMBL" id="KAE9286499.1"/>
    </source>
</evidence>
<evidence type="ECO:0000313" key="7">
    <source>
        <dbReference type="EMBL" id="KAE9198201.1"/>
    </source>
</evidence>
<dbReference type="EMBL" id="QXGF01001936">
    <property type="protein sequence ID" value="KAE8926975.1"/>
    <property type="molecule type" value="Genomic_DNA"/>
</dbReference>
<evidence type="ECO:0000313" key="20">
    <source>
        <dbReference type="Proteomes" id="UP000488956"/>
    </source>
</evidence>
<evidence type="ECO:0000313" key="8">
    <source>
        <dbReference type="EMBL" id="KAE9205931.1"/>
    </source>
</evidence>
<evidence type="ECO:0000313" key="13">
    <source>
        <dbReference type="Proteomes" id="UP000437068"/>
    </source>
</evidence>
<dbReference type="EMBL" id="QXFX01001947">
    <property type="protein sequence ID" value="KAE9082663.1"/>
    <property type="molecule type" value="Genomic_DNA"/>
</dbReference>
<dbReference type="EMBL" id="QXGD01001833">
    <property type="protein sequence ID" value="KAE9198201.1"/>
    <property type="molecule type" value="Genomic_DNA"/>
</dbReference>
<dbReference type="EMBL" id="QXFZ01002003">
    <property type="protein sequence ID" value="KAE9081999.1"/>
    <property type="molecule type" value="Genomic_DNA"/>
</dbReference>
<evidence type="ECO:0000313" key="1">
    <source>
        <dbReference type="EMBL" id="KAE8926975.1"/>
    </source>
</evidence>
<dbReference type="AlphaFoldDB" id="A0A6A3X9E3"/>
<evidence type="ECO:0000313" key="4">
    <source>
        <dbReference type="EMBL" id="KAE9082663.1"/>
    </source>
</evidence>
<gene>
    <name evidence="9" type="ORF">PF001_g21413</name>
    <name evidence="7" type="ORF">PF002_g22512</name>
    <name evidence="6" type="ORF">PF004_g21412</name>
    <name evidence="8" type="ORF">PF005_g13203</name>
    <name evidence="5" type="ORF">PF006_g21213</name>
    <name evidence="3" type="ORF">PF007_g22445</name>
    <name evidence="10" type="ORF">PF008_g21885</name>
    <name evidence="1" type="ORF">PF009_g22847</name>
    <name evidence="4" type="ORF">PF010_g21498</name>
    <name evidence="2" type="ORF">PF011_g6004</name>
</gene>
<comment type="caution">
    <text evidence="7">The sequence shown here is derived from an EMBL/GenBank/DDBJ whole genome shotgun (WGS) entry which is preliminary data.</text>
</comment>
<reference evidence="11 12" key="1">
    <citation type="submission" date="2018-08" db="EMBL/GenBank/DDBJ databases">
        <title>Genomic investigation of the strawberry pathogen Phytophthora fragariae indicates pathogenicity is determined by transcriptional variation in three key races.</title>
        <authorList>
            <person name="Adams T.M."/>
            <person name="Armitage A.D."/>
            <person name="Sobczyk M.K."/>
            <person name="Bates H.J."/>
            <person name="Dunwell J.M."/>
            <person name="Nellist C.F."/>
            <person name="Harrison R.J."/>
        </authorList>
    </citation>
    <scope>NUCLEOTIDE SEQUENCE [LARGE SCALE GENOMIC DNA]</scope>
    <source>
        <strain evidence="9 13">A4</strain>
        <strain evidence="7 14">BC-1</strain>
        <strain evidence="6 18">BC-23</strain>
        <strain evidence="8 12">NOV-27</strain>
        <strain evidence="5 15">NOV-5</strain>
        <strain evidence="3 16">NOV-71</strain>
        <strain evidence="10 19">NOV-77</strain>
        <strain evidence="1 11">NOV-9</strain>
        <strain evidence="4 20">ONT-3</strain>
        <strain evidence="2 17">SCRP245</strain>
    </source>
</reference>
<dbReference type="Proteomes" id="UP000429523">
    <property type="component" value="Unassembled WGS sequence"/>
</dbReference>
<evidence type="ECO:0000313" key="14">
    <source>
        <dbReference type="Proteomes" id="UP000440367"/>
    </source>
</evidence>
<evidence type="ECO:0000313" key="3">
    <source>
        <dbReference type="EMBL" id="KAE9081999.1"/>
    </source>
</evidence>
<dbReference type="EMBL" id="QXGC01002019">
    <property type="protein sequence ID" value="KAE9192091.1"/>
    <property type="molecule type" value="Genomic_DNA"/>
</dbReference>
<dbReference type="EMBL" id="QXGB01000724">
    <property type="protein sequence ID" value="KAE9205931.1"/>
    <property type="molecule type" value="Genomic_DNA"/>
</dbReference>
<keyword evidence="12" id="KW-1185">Reference proteome</keyword>
<evidence type="ECO:0000313" key="2">
    <source>
        <dbReference type="EMBL" id="KAE9019059.1"/>
    </source>
</evidence>
<evidence type="ECO:0000313" key="6">
    <source>
        <dbReference type="EMBL" id="KAE9192091.1"/>
    </source>
</evidence>
<dbReference type="EMBL" id="QXGE01001951">
    <property type="protein sequence ID" value="KAE9286499.1"/>
    <property type="molecule type" value="Genomic_DNA"/>
</dbReference>
<dbReference type="Proteomes" id="UP000440732">
    <property type="component" value="Unassembled WGS sequence"/>
</dbReference>
<dbReference type="EMBL" id="QXFW01000246">
    <property type="protein sequence ID" value="KAE9019059.1"/>
    <property type="molecule type" value="Genomic_DNA"/>
</dbReference>
<dbReference type="EMBL" id="QXGA01001936">
    <property type="protein sequence ID" value="KAE9107041.1"/>
    <property type="molecule type" value="Genomic_DNA"/>
</dbReference>
<dbReference type="Proteomes" id="UP000460718">
    <property type="component" value="Unassembled WGS sequence"/>
</dbReference>
<dbReference type="Proteomes" id="UP000433483">
    <property type="component" value="Unassembled WGS sequence"/>
</dbReference>
<evidence type="ECO:0000313" key="17">
    <source>
        <dbReference type="Proteomes" id="UP000460718"/>
    </source>
</evidence>
<dbReference type="Proteomes" id="UP000441208">
    <property type="component" value="Unassembled WGS sequence"/>
</dbReference>
<evidence type="ECO:0000313" key="16">
    <source>
        <dbReference type="Proteomes" id="UP000441208"/>
    </source>
</evidence>
<proteinExistence type="predicted"/>
<dbReference type="Proteomes" id="UP000476176">
    <property type="component" value="Unassembled WGS sequence"/>
</dbReference>
<dbReference type="OrthoDB" id="116906at2759"/>
<name>A0A6A3X9E3_9STRA</name>
<dbReference type="Proteomes" id="UP000440367">
    <property type="component" value="Unassembled WGS sequence"/>
</dbReference>
<evidence type="ECO:0000313" key="15">
    <source>
        <dbReference type="Proteomes" id="UP000440732"/>
    </source>
</evidence>
<sequence length="160" mass="18066">MTADAKTCGGLERFNGKSYTMSNYRLMSHVNSLDPCVPELLLEKRQPEGKVLMANFLQSNSDKPLSPTTETPEQEALRMRWDVVYWTRGRGDLQNLLNQALPDFFLLKLPNVVSSTYPCEVIGLMEKDFGQGDAAGLIELARPLTKLTRSNWRDLRTDVA</sequence>
<dbReference type="EMBL" id="QXFY01002008">
    <property type="protein sequence ID" value="KAE9304793.1"/>
    <property type="molecule type" value="Genomic_DNA"/>
</dbReference>
<evidence type="ECO:0000313" key="10">
    <source>
        <dbReference type="EMBL" id="KAE9304793.1"/>
    </source>
</evidence>
<evidence type="ECO:0000313" key="19">
    <source>
        <dbReference type="Proteomes" id="UP000486351"/>
    </source>
</evidence>
<accession>A0A6A3X9E3</accession>
<organism evidence="7 14">
    <name type="scientific">Phytophthora fragariae</name>
    <dbReference type="NCBI Taxonomy" id="53985"/>
    <lineage>
        <taxon>Eukaryota</taxon>
        <taxon>Sar</taxon>
        <taxon>Stramenopiles</taxon>
        <taxon>Oomycota</taxon>
        <taxon>Peronosporomycetes</taxon>
        <taxon>Peronosporales</taxon>
        <taxon>Peronosporaceae</taxon>
        <taxon>Phytophthora</taxon>
    </lineage>
</organism>